<dbReference type="Proteomes" id="UP000193926">
    <property type="component" value="Unassembled WGS sequence"/>
</dbReference>
<dbReference type="InterPro" id="IPR028082">
    <property type="entry name" value="Peripla_BP_I"/>
</dbReference>
<dbReference type="EMBL" id="JFKC01000015">
    <property type="protein sequence ID" value="OSQ48948.1"/>
    <property type="molecule type" value="Genomic_DNA"/>
</dbReference>
<feature type="chain" id="PRO_5012755820" evidence="1">
    <location>
        <begin position="25"/>
        <end position="392"/>
    </location>
</feature>
<organism evidence="2 3">
    <name type="scientific">Marivita geojedonensis</name>
    <dbReference type="NCBI Taxonomy" id="1123756"/>
    <lineage>
        <taxon>Bacteria</taxon>
        <taxon>Pseudomonadati</taxon>
        <taxon>Pseudomonadota</taxon>
        <taxon>Alphaproteobacteria</taxon>
        <taxon>Rhodobacterales</taxon>
        <taxon>Roseobacteraceae</taxon>
        <taxon>Marivita</taxon>
    </lineage>
</organism>
<keyword evidence="1" id="KW-0732">Signal</keyword>
<reference evidence="2 3" key="1">
    <citation type="submission" date="2014-03" db="EMBL/GenBank/DDBJ databases">
        <title>The draft genome sequence of Marivita geojedonensis KCTC 23882.</title>
        <authorList>
            <person name="Lai Q."/>
            <person name="Shao Z."/>
        </authorList>
    </citation>
    <scope>NUCLEOTIDE SEQUENCE [LARGE SCALE GENOMIC DNA]</scope>
    <source>
        <strain evidence="2 3">DPG-138</strain>
    </source>
</reference>
<dbReference type="AlphaFoldDB" id="A0A1X4NIT3"/>
<accession>A0A1X4NIT3</accession>
<dbReference type="NCBIfam" id="TIGR03863">
    <property type="entry name" value="PQQ_ABC_bind"/>
    <property type="match status" value="1"/>
</dbReference>
<dbReference type="STRING" id="1123756.MGEO_14040"/>
<name>A0A1X4NIT3_9RHOB</name>
<evidence type="ECO:0000256" key="1">
    <source>
        <dbReference type="SAM" id="SignalP"/>
    </source>
</evidence>
<dbReference type="SUPFAM" id="SSF53822">
    <property type="entry name" value="Periplasmic binding protein-like I"/>
    <property type="match status" value="1"/>
</dbReference>
<evidence type="ECO:0000313" key="2">
    <source>
        <dbReference type="EMBL" id="OSQ48948.1"/>
    </source>
</evidence>
<dbReference type="RefSeq" id="WP_085639020.1">
    <property type="nucleotide sequence ID" value="NZ_JFKC01000015.1"/>
</dbReference>
<gene>
    <name evidence="2" type="ORF">MGEO_14040</name>
</gene>
<proteinExistence type="predicted"/>
<comment type="caution">
    <text evidence="2">The sequence shown here is derived from an EMBL/GenBank/DDBJ whole genome shotgun (WGS) entry which is preliminary data.</text>
</comment>
<keyword evidence="3" id="KW-1185">Reference proteome</keyword>
<protein>
    <submittedName>
        <fullName evidence="2">Branched-chain amino acid ABC transporter substrate-binding protein</fullName>
    </submittedName>
</protein>
<evidence type="ECO:0000313" key="3">
    <source>
        <dbReference type="Proteomes" id="UP000193926"/>
    </source>
</evidence>
<dbReference type="OrthoDB" id="5341635at2"/>
<dbReference type="InterPro" id="IPR022478">
    <property type="entry name" value="ABC_transptr_sub-bd_PQQ"/>
</dbReference>
<feature type="signal peptide" evidence="1">
    <location>
        <begin position="1"/>
        <end position="24"/>
    </location>
</feature>
<sequence>MITSRRACGVLCAMAISLASAARAEVAVHIHYLKQLVPAPPTLSNLDPIPEDLGLRGAELGLEDNITTGRFLGQTYSLSVTEIAPDGDFAAALRAALAETDLVVLDAPADEVTLAADLPEAADALLFNAGAADVALRDSACRTNVLHTLPSYAMKADALMQFFVTRRWDEIAMIAGDRAEDVAWADTLEASARKFGLRFGARKTWAFDADMRRNAAQEVPLFTQELGDYDVLLVADAADDFARYISYNTWRPRPVAGSEGLRPVAWHRVVEQWGAAQLQSRFEELAGRPMLDRDYAVWAAMRSIGEAVTRTGAADAATLRNYMLSDAFELAGFKGRPMTFRTWNGQLRQPIPLVHERALVAQAPLEGFLHQRSELDTLGLDQPESGCTAFAN</sequence>